<evidence type="ECO:0000313" key="5">
    <source>
        <dbReference type="Proteomes" id="UP000070544"/>
    </source>
</evidence>
<feature type="compositionally biased region" description="Polar residues" evidence="2">
    <location>
        <begin position="161"/>
        <end position="174"/>
    </location>
</feature>
<feature type="region of interest" description="Disordered" evidence="2">
    <location>
        <begin position="155"/>
        <end position="180"/>
    </location>
</feature>
<protein>
    <recommendedName>
        <fullName evidence="3">t-SNARE coiled-coil homology domain-containing protein</fullName>
    </recommendedName>
</protein>
<dbReference type="GO" id="GO:0005484">
    <property type="term" value="F:SNAP receptor activity"/>
    <property type="evidence" value="ECO:0007669"/>
    <property type="project" value="TreeGrafter"/>
</dbReference>
<dbReference type="STRING" id="1344416.A0A139ARS1"/>
<feature type="region of interest" description="Disordered" evidence="2">
    <location>
        <begin position="1"/>
        <end position="73"/>
    </location>
</feature>
<dbReference type="GO" id="GO:0006887">
    <property type="term" value="P:exocytosis"/>
    <property type="evidence" value="ECO:0007669"/>
    <property type="project" value="TreeGrafter"/>
</dbReference>
<comment type="similarity">
    <text evidence="1">Belongs to the SNAP-25 family.</text>
</comment>
<proteinExistence type="inferred from homology"/>
<sequence length="297" mass="33082">MSFFGFGKRKDKDERPQPTPGDDRRRPAEYDSPPPRRGAAPSADLDYQRQQLMSGSSAGQGQGRRYEYEEGDTVETLQQKTLGLQGETTQSSQRGLQNIYRIQDMGMQAMSTLEKNQQQLDRIEGRLGEAFDQSHRAQIHTRDLEKLNRPFFVPAGKMQGDNIQDTTFRGSSRNGFLDESAEAKKRAADEKRRAKLAALGADVEETRGRYGDRMDSARQRQYEGDGSYDSRREWEQQEQASNLDAIAAALPGIKQMAMGIGESIDSQNVQLGRLAVAAQTTSGKVQASGKKLDKIIG</sequence>
<dbReference type="GO" id="GO:0031201">
    <property type="term" value="C:SNARE complex"/>
    <property type="evidence" value="ECO:0007669"/>
    <property type="project" value="TreeGrafter"/>
</dbReference>
<name>A0A139ARS1_GONPJ</name>
<feature type="compositionally biased region" description="Basic and acidic residues" evidence="2">
    <location>
        <begin position="213"/>
        <end position="235"/>
    </location>
</feature>
<dbReference type="SUPFAM" id="SSF58038">
    <property type="entry name" value="SNARE fusion complex"/>
    <property type="match status" value="2"/>
</dbReference>
<feature type="region of interest" description="Disordered" evidence="2">
    <location>
        <begin position="213"/>
        <end position="237"/>
    </location>
</feature>
<dbReference type="PANTHER" id="PTHR19305">
    <property type="entry name" value="SYNAPTOSOMAL ASSOCIATED PROTEIN"/>
    <property type="match status" value="1"/>
</dbReference>
<feature type="domain" description="T-SNARE coiled-coil homology" evidence="3">
    <location>
        <begin position="233"/>
        <end position="295"/>
    </location>
</feature>
<dbReference type="AlphaFoldDB" id="A0A139ARS1"/>
<dbReference type="OrthoDB" id="18679at2759"/>
<dbReference type="PROSITE" id="PS50192">
    <property type="entry name" value="T_SNARE"/>
    <property type="match status" value="1"/>
</dbReference>
<evidence type="ECO:0000313" key="4">
    <source>
        <dbReference type="EMBL" id="KXS19175.1"/>
    </source>
</evidence>
<dbReference type="EMBL" id="KQ965739">
    <property type="protein sequence ID" value="KXS19175.1"/>
    <property type="molecule type" value="Genomic_DNA"/>
</dbReference>
<evidence type="ECO:0000259" key="3">
    <source>
        <dbReference type="PROSITE" id="PS50192"/>
    </source>
</evidence>
<dbReference type="OMA" id="NDPYARK"/>
<organism evidence="4 5">
    <name type="scientific">Gonapodya prolifera (strain JEL478)</name>
    <name type="common">Monoblepharis prolifera</name>
    <dbReference type="NCBI Taxonomy" id="1344416"/>
    <lineage>
        <taxon>Eukaryota</taxon>
        <taxon>Fungi</taxon>
        <taxon>Fungi incertae sedis</taxon>
        <taxon>Chytridiomycota</taxon>
        <taxon>Chytridiomycota incertae sedis</taxon>
        <taxon>Monoblepharidomycetes</taxon>
        <taxon>Monoblepharidales</taxon>
        <taxon>Gonapodyaceae</taxon>
        <taxon>Gonapodya</taxon>
    </lineage>
</organism>
<dbReference type="GO" id="GO:0005886">
    <property type="term" value="C:plasma membrane"/>
    <property type="evidence" value="ECO:0007669"/>
    <property type="project" value="TreeGrafter"/>
</dbReference>
<dbReference type="GO" id="GO:0019905">
    <property type="term" value="F:syntaxin binding"/>
    <property type="evidence" value="ECO:0007669"/>
    <property type="project" value="TreeGrafter"/>
</dbReference>
<dbReference type="GO" id="GO:0006906">
    <property type="term" value="P:vesicle fusion"/>
    <property type="evidence" value="ECO:0007669"/>
    <property type="project" value="TreeGrafter"/>
</dbReference>
<dbReference type="PANTHER" id="PTHR19305:SF9">
    <property type="entry name" value="SYNAPTOSOMAL-ASSOCIATED PROTEIN 29"/>
    <property type="match status" value="1"/>
</dbReference>
<keyword evidence="5" id="KW-1185">Reference proteome</keyword>
<dbReference type="Gene3D" id="1.20.5.110">
    <property type="match status" value="2"/>
</dbReference>
<evidence type="ECO:0000256" key="2">
    <source>
        <dbReference type="SAM" id="MobiDB-lite"/>
    </source>
</evidence>
<reference evidence="4 5" key="1">
    <citation type="journal article" date="2015" name="Genome Biol. Evol.">
        <title>Phylogenomic analyses indicate that early fungi evolved digesting cell walls of algal ancestors of land plants.</title>
        <authorList>
            <person name="Chang Y."/>
            <person name="Wang S."/>
            <person name="Sekimoto S."/>
            <person name="Aerts A.L."/>
            <person name="Choi C."/>
            <person name="Clum A."/>
            <person name="LaButti K.M."/>
            <person name="Lindquist E.A."/>
            <person name="Yee Ngan C."/>
            <person name="Ohm R.A."/>
            <person name="Salamov A.A."/>
            <person name="Grigoriev I.V."/>
            <person name="Spatafora J.W."/>
            <person name="Berbee M.L."/>
        </authorList>
    </citation>
    <scope>NUCLEOTIDE SEQUENCE [LARGE SCALE GENOMIC DNA]</scope>
    <source>
        <strain evidence="4 5">JEL478</strain>
    </source>
</reference>
<gene>
    <name evidence="4" type="ORF">M427DRAFT_29151</name>
</gene>
<accession>A0A139ARS1</accession>
<evidence type="ECO:0000256" key="1">
    <source>
        <dbReference type="ARBA" id="ARBA00009480"/>
    </source>
</evidence>
<dbReference type="InterPro" id="IPR000727">
    <property type="entry name" value="T_SNARE_dom"/>
</dbReference>
<feature type="compositionally biased region" description="Basic and acidic residues" evidence="2">
    <location>
        <begin position="8"/>
        <end position="29"/>
    </location>
</feature>
<dbReference type="Proteomes" id="UP000070544">
    <property type="component" value="Unassembled WGS sequence"/>
</dbReference>
<feature type="compositionally biased region" description="Low complexity" evidence="2">
    <location>
        <begin position="50"/>
        <end position="59"/>
    </location>
</feature>